<feature type="region of interest" description="Disordered" evidence="1">
    <location>
        <begin position="1"/>
        <end position="23"/>
    </location>
</feature>
<dbReference type="Gene3D" id="3.40.33.10">
    <property type="entry name" value="CAP"/>
    <property type="match status" value="1"/>
</dbReference>
<gene>
    <name evidence="3" type="primary">VA3_5</name>
    <name evidence="3" type="ORF">FJT64_004136</name>
</gene>
<reference evidence="3 4" key="1">
    <citation type="submission" date="2019-07" db="EMBL/GenBank/DDBJ databases">
        <title>Draft genome assembly of a fouling barnacle, Amphibalanus amphitrite (Darwin, 1854): The first reference genome for Thecostraca.</title>
        <authorList>
            <person name="Kim W."/>
        </authorList>
    </citation>
    <scope>NUCLEOTIDE SEQUENCE [LARGE SCALE GENOMIC DNA]</scope>
    <source>
        <strain evidence="3">SNU_AA5</strain>
        <tissue evidence="3">Soma without cirri and trophi</tissue>
    </source>
</reference>
<evidence type="ECO:0000313" key="3">
    <source>
        <dbReference type="EMBL" id="KAF0298537.1"/>
    </source>
</evidence>
<dbReference type="SUPFAM" id="SSF55797">
    <property type="entry name" value="PR-1-like"/>
    <property type="match status" value="1"/>
</dbReference>
<sequence length="492" mass="53910">MCNYRKGSMGKGCDRRSTPKSVGPKERIEILEAHNRIRSDVKAGKYAKQGLPAAAEMPDLQWDPELAAIAQRWADQCKEDHDQCRDVKRFQVGQNAAWTWGSPLDWTKGAIQGWFHEELPYFRQKDLVFRSGRDSGSGKQIGHLTQVIWADTKFVGCGYSASPEGSWVKRSYICNYGPAGNVLGQRMYRVAGSSDKEDARGQTNEQDTGRATRRWLRSAVATGRALTGRSRRSQARFIDLPSLGSLGSAAGSMLLGPGADDQTVAQAASLVQRLNHMDRLECVPRMLCSAAAGVLEPSPPTPAPGVAGPPSPPTSGSLGGGVRPPTSGTLGGGVLPPAPPPQPGRPRPGQQRPFSVFNPAAPVARSERRRGPAGPPYRRRRYRSVDTAGAEQPHRRQKRFTQAVNGFLSVLDSMARPYSFYPYSHALMMGGMTESRDRCAQLYSRCPTDRDGFLNVFNNMNRYFPGGLQSFMPDFLPKFEMPALDAFLPNGR</sequence>
<dbReference type="SMART" id="SM00198">
    <property type="entry name" value="SCP"/>
    <property type="match status" value="1"/>
</dbReference>
<comment type="caution">
    <text evidence="3">The sequence shown here is derived from an EMBL/GenBank/DDBJ whole genome shotgun (WGS) entry which is preliminary data.</text>
</comment>
<dbReference type="AlphaFoldDB" id="A0A6A4VQQ2"/>
<proteinExistence type="predicted"/>
<feature type="compositionally biased region" description="Basic and acidic residues" evidence="1">
    <location>
        <begin position="12"/>
        <end position="23"/>
    </location>
</feature>
<dbReference type="PANTHER" id="PTHR10334">
    <property type="entry name" value="CYSTEINE-RICH SECRETORY PROTEIN-RELATED"/>
    <property type="match status" value="1"/>
</dbReference>
<dbReference type="OrthoDB" id="6377275at2759"/>
<feature type="compositionally biased region" description="Pro residues" evidence="1">
    <location>
        <begin position="336"/>
        <end position="346"/>
    </location>
</feature>
<evidence type="ECO:0000256" key="1">
    <source>
        <dbReference type="SAM" id="MobiDB-lite"/>
    </source>
</evidence>
<accession>A0A6A4VQQ2</accession>
<name>A0A6A4VQQ2_AMPAM</name>
<dbReference type="Pfam" id="PF00188">
    <property type="entry name" value="CAP"/>
    <property type="match status" value="1"/>
</dbReference>
<dbReference type="InterPro" id="IPR001283">
    <property type="entry name" value="CRISP-related"/>
</dbReference>
<dbReference type="PRINTS" id="PR00838">
    <property type="entry name" value="V5ALLERGEN"/>
</dbReference>
<protein>
    <submittedName>
        <fullName evidence="3">Venom allergen 3</fullName>
    </submittedName>
</protein>
<keyword evidence="4" id="KW-1185">Reference proteome</keyword>
<dbReference type="PRINTS" id="PR00837">
    <property type="entry name" value="V5TPXLIKE"/>
</dbReference>
<dbReference type="InterPro" id="IPR014044">
    <property type="entry name" value="CAP_dom"/>
</dbReference>
<dbReference type="InterPro" id="IPR002413">
    <property type="entry name" value="V5_allergen-like"/>
</dbReference>
<feature type="domain" description="SCP" evidence="2">
    <location>
        <begin position="25"/>
        <end position="184"/>
    </location>
</feature>
<feature type="compositionally biased region" description="Pro residues" evidence="1">
    <location>
        <begin position="299"/>
        <end position="313"/>
    </location>
</feature>
<feature type="region of interest" description="Disordered" evidence="1">
    <location>
        <begin position="193"/>
        <end position="212"/>
    </location>
</feature>
<organism evidence="3 4">
    <name type="scientific">Amphibalanus amphitrite</name>
    <name type="common">Striped barnacle</name>
    <name type="synonym">Balanus amphitrite</name>
    <dbReference type="NCBI Taxonomy" id="1232801"/>
    <lineage>
        <taxon>Eukaryota</taxon>
        <taxon>Metazoa</taxon>
        <taxon>Ecdysozoa</taxon>
        <taxon>Arthropoda</taxon>
        <taxon>Crustacea</taxon>
        <taxon>Multicrustacea</taxon>
        <taxon>Cirripedia</taxon>
        <taxon>Thoracica</taxon>
        <taxon>Thoracicalcarea</taxon>
        <taxon>Balanomorpha</taxon>
        <taxon>Balanoidea</taxon>
        <taxon>Balanidae</taxon>
        <taxon>Amphibalaninae</taxon>
        <taxon>Amphibalanus</taxon>
    </lineage>
</organism>
<dbReference type="EMBL" id="VIIS01001428">
    <property type="protein sequence ID" value="KAF0298537.1"/>
    <property type="molecule type" value="Genomic_DNA"/>
</dbReference>
<evidence type="ECO:0000313" key="4">
    <source>
        <dbReference type="Proteomes" id="UP000440578"/>
    </source>
</evidence>
<feature type="region of interest" description="Disordered" evidence="1">
    <location>
        <begin position="299"/>
        <end position="397"/>
    </location>
</feature>
<dbReference type="InterPro" id="IPR035940">
    <property type="entry name" value="CAP_sf"/>
</dbReference>
<dbReference type="Proteomes" id="UP000440578">
    <property type="component" value="Unassembled WGS sequence"/>
</dbReference>
<dbReference type="CDD" id="cd05380">
    <property type="entry name" value="CAP_euk"/>
    <property type="match status" value="1"/>
</dbReference>
<evidence type="ECO:0000259" key="2">
    <source>
        <dbReference type="SMART" id="SM00198"/>
    </source>
</evidence>